<gene>
    <name evidence="2" type="ORF">RB614_03005</name>
</gene>
<dbReference type="RefSeq" id="WP_308710749.1">
    <property type="nucleotide sequence ID" value="NZ_JAVHUY010000002.1"/>
</dbReference>
<comment type="caution">
    <text evidence="2">The sequence shown here is derived from an EMBL/GenBank/DDBJ whole genome shotgun (WGS) entry which is preliminary data.</text>
</comment>
<proteinExistence type="predicted"/>
<reference evidence="2 3" key="1">
    <citation type="submission" date="2023-08" db="EMBL/GenBank/DDBJ databases">
        <title>Phytohabitans sansha sp. nov., isolated from marine sediment.</title>
        <authorList>
            <person name="Zhao Y."/>
            <person name="Yi K."/>
        </authorList>
    </citation>
    <scope>NUCLEOTIDE SEQUENCE [LARGE SCALE GENOMIC DNA]</scope>
    <source>
        <strain evidence="2 3">ZYX-F-186</strain>
    </source>
</reference>
<evidence type="ECO:0000256" key="1">
    <source>
        <dbReference type="SAM" id="MobiDB-lite"/>
    </source>
</evidence>
<evidence type="ECO:0000313" key="3">
    <source>
        <dbReference type="Proteomes" id="UP001230908"/>
    </source>
</evidence>
<dbReference type="EMBL" id="JAVHUY010000002">
    <property type="protein sequence ID" value="MDQ7903481.1"/>
    <property type="molecule type" value="Genomic_DNA"/>
</dbReference>
<protein>
    <submittedName>
        <fullName evidence="2">Uncharacterized protein</fullName>
    </submittedName>
</protein>
<evidence type="ECO:0000313" key="2">
    <source>
        <dbReference type="EMBL" id="MDQ7903481.1"/>
    </source>
</evidence>
<organism evidence="2 3">
    <name type="scientific">Phytohabitans maris</name>
    <dbReference type="NCBI Taxonomy" id="3071409"/>
    <lineage>
        <taxon>Bacteria</taxon>
        <taxon>Bacillati</taxon>
        <taxon>Actinomycetota</taxon>
        <taxon>Actinomycetes</taxon>
        <taxon>Micromonosporales</taxon>
        <taxon>Micromonosporaceae</taxon>
    </lineage>
</organism>
<keyword evidence="3" id="KW-1185">Reference proteome</keyword>
<sequence>MRGFAADPALLNVDGEHEQSPAREHQRTGFQGQRITVLGAVALPALGAALAVGSDPPAAEECAERRALSEQTPASLS</sequence>
<dbReference type="Proteomes" id="UP001230908">
    <property type="component" value="Unassembled WGS sequence"/>
</dbReference>
<feature type="region of interest" description="Disordered" evidence="1">
    <location>
        <begin position="1"/>
        <end position="30"/>
    </location>
</feature>
<feature type="compositionally biased region" description="Basic and acidic residues" evidence="1">
    <location>
        <begin position="14"/>
        <end position="27"/>
    </location>
</feature>
<accession>A0ABU0Z8U4</accession>
<name>A0ABU0Z8U4_9ACTN</name>